<dbReference type="SFLD" id="SFLDS00055">
    <property type="entry name" value="Pyruvoyl-Dependent_Histidine/A"/>
    <property type="match status" value="1"/>
</dbReference>
<comment type="caution">
    <text evidence="7">The sequence shown here is derived from an EMBL/GenBank/DDBJ whole genome shotgun (WGS) entry which is preliminary data.</text>
</comment>
<sequence>MESNNKNKQESSESNFIFSSLPNTISLVAGVGEGNSPLNAFDKALLDAGIGNLNLIRISSIMPPKADIVPLPKIPMGSLVPTAYGYHTSDIKGETISAAIGVAIPKDNELCGLIMEYEGVCSKKEAENIVIDMAKEGFEMRNWEIDRIISISSEHTVEKVGCAFAAAVLWYK</sequence>
<dbReference type="PANTHER" id="PTHR40438:SF1">
    <property type="entry name" value="PYRUVOYL-DEPENDENT ARGININE DECARBOXYLASE"/>
    <property type="match status" value="1"/>
</dbReference>
<evidence type="ECO:0000256" key="4">
    <source>
        <dbReference type="ARBA" id="ARBA00023317"/>
    </source>
</evidence>
<dbReference type="EC" id="4.1.1.19" evidence="6"/>
<dbReference type="SUPFAM" id="SSF56271">
    <property type="entry name" value="Pyruvoyl-dependent histidine and arginine decarboxylases"/>
    <property type="match status" value="1"/>
</dbReference>
<dbReference type="PIRSF" id="PIRSF005216">
    <property type="entry name" value="Pyruvoyl-dep_arg_deCO2ase"/>
    <property type="match status" value="1"/>
</dbReference>
<dbReference type="GO" id="GO:0008792">
    <property type="term" value="F:arginine decarboxylase activity"/>
    <property type="evidence" value="ECO:0007669"/>
    <property type="project" value="UniProtKB-UniRule"/>
</dbReference>
<comment type="catalytic activity">
    <reaction evidence="5 6">
        <text>L-arginine + H(+) = agmatine + CO2</text>
        <dbReference type="Rhea" id="RHEA:17641"/>
        <dbReference type="ChEBI" id="CHEBI:15378"/>
        <dbReference type="ChEBI" id="CHEBI:16526"/>
        <dbReference type="ChEBI" id="CHEBI:32682"/>
        <dbReference type="ChEBI" id="CHEBI:58145"/>
        <dbReference type="EC" id="4.1.1.19"/>
    </reaction>
</comment>
<feature type="site" description="Cleavage (non-hydrolytic)" evidence="6">
    <location>
        <begin position="59"/>
        <end position="60"/>
    </location>
</feature>
<dbReference type="SFLD" id="SFLDF00471">
    <property type="entry name" value="Pyruvoyl-dependent_arginine_de"/>
    <property type="match status" value="1"/>
</dbReference>
<keyword evidence="2 6" id="KW-0210">Decarboxylase</keyword>
<dbReference type="SFLD" id="SFLDG01170">
    <property type="entry name" value="Pyruvoyl-dependent_arginine_de"/>
    <property type="match status" value="1"/>
</dbReference>
<comment type="cofactor">
    <cofactor evidence="6">
        <name>pyruvate</name>
        <dbReference type="ChEBI" id="CHEBI:15361"/>
    </cofactor>
    <text evidence="6">Binds 1 pyruvoyl group covalently per subunit.</text>
</comment>
<evidence type="ECO:0000256" key="1">
    <source>
        <dbReference type="ARBA" id="ARBA00007412"/>
    </source>
</evidence>
<feature type="chain" id="PRO_5033179386" description="Pyruvoyl-dependent arginine decarboxylase subunit beta" evidence="6">
    <location>
        <begin position="1"/>
        <end position="59"/>
    </location>
</feature>
<dbReference type="Pfam" id="PF01862">
    <property type="entry name" value="PvlArgDC"/>
    <property type="match status" value="1"/>
</dbReference>
<evidence type="ECO:0000313" key="7">
    <source>
        <dbReference type="EMBL" id="HIP17527.1"/>
    </source>
</evidence>
<dbReference type="AlphaFoldDB" id="A0A833DR56"/>
<dbReference type="Proteomes" id="UP000605144">
    <property type="component" value="Unassembled WGS sequence"/>
</dbReference>
<evidence type="ECO:0000256" key="5">
    <source>
        <dbReference type="ARBA" id="ARBA00049309"/>
    </source>
</evidence>
<keyword evidence="4 6" id="KW-0670">Pyruvate</keyword>
<dbReference type="InterPro" id="IPR016105">
    <property type="entry name" value="Pyr-dep_his/arg-deCO2ase_sand"/>
</dbReference>
<proteinExistence type="inferred from homology"/>
<evidence type="ECO:0000256" key="2">
    <source>
        <dbReference type="ARBA" id="ARBA00022793"/>
    </source>
</evidence>
<evidence type="ECO:0000313" key="8">
    <source>
        <dbReference type="Proteomes" id="UP000605144"/>
    </source>
</evidence>
<keyword evidence="3 6" id="KW-0456">Lyase</keyword>
<dbReference type="EMBL" id="DQSV01000088">
    <property type="protein sequence ID" value="HIP17527.1"/>
    <property type="molecule type" value="Genomic_DNA"/>
</dbReference>
<dbReference type="GO" id="GO:0006527">
    <property type="term" value="P:L-arginine catabolic process"/>
    <property type="evidence" value="ECO:0007669"/>
    <property type="project" value="InterPro"/>
</dbReference>
<accession>A0A833DR56</accession>
<gene>
    <name evidence="6" type="primary">pdaD</name>
    <name evidence="7" type="ORF">EYG76_04440</name>
</gene>
<dbReference type="Gene3D" id="3.50.20.10">
    <property type="entry name" value="Pyruvoyl-Dependent Histidine Decarboxylase, subunit B"/>
    <property type="match status" value="1"/>
</dbReference>
<reference evidence="7" key="1">
    <citation type="journal article" date="2020" name="ISME J.">
        <title>Gammaproteobacteria mediating utilization of methyl-, sulfur- and petroleum organic compounds in deep ocean hydrothermal plumes.</title>
        <authorList>
            <person name="Zhou Z."/>
            <person name="Liu Y."/>
            <person name="Pan J."/>
            <person name="Cron B.R."/>
            <person name="Toner B.M."/>
            <person name="Anantharaman K."/>
            <person name="Breier J.A."/>
            <person name="Dick G.J."/>
            <person name="Li M."/>
        </authorList>
    </citation>
    <scope>NUCLEOTIDE SEQUENCE</scope>
    <source>
        <strain evidence="7">SZUA-1385</strain>
    </source>
</reference>
<dbReference type="InterPro" id="IPR016104">
    <property type="entry name" value="Pyr-dep_his/arg-deCO2ase"/>
</dbReference>
<dbReference type="NCBIfam" id="TIGR00286">
    <property type="entry name" value="pyruvoyl-dependent arginine decarboxylase"/>
    <property type="match status" value="1"/>
</dbReference>
<evidence type="ECO:0000256" key="6">
    <source>
        <dbReference type="HAMAP-Rule" id="MF_01404"/>
    </source>
</evidence>
<organism evidence="7 8">
    <name type="scientific">Methanothermococcus okinawensis</name>
    <dbReference type="NCBI Taxonomy" id="155863"/>
    <lineage>
        <taxon>Archaea</taxon>
        <taxon>Methanobacteriati</taxon>
        <taxon>Methanobacteriota</taxon>
        <taxon>Methanomada group</taxon>
        <taxon>Methanococci</taxon>
        <taxon>Methanococcales</taxon>
        <taxon>Methanococcaceae</taxon>
        <taxon>Methanothermococcus</taxon>
    </lineage>
</organism>
<dbReference type="HAMAP" id="MF_01404">
    <property type="entry name" value="PvlArgDC"/>
    <property type="match status" value="1"/>
</dbReference>
<name>A0A833DR56_9EURY</name>
<evidence type="ECO:0000256" key="3">
    <source>
        <dbReference type="ARBA" id="ARBA00023239"/>
    </source>
</evidence>
<feature type="chain" id="PRO_5033179387" description="Pyruvoyl-dependent arginine decarboxylase subunit alpha" evidence="6">
    <location>
        <begin position="60"/>
        <end position="172"/>
    </location>
</feature>
<protein>
    <recommendedName>
        <fullName evidence="6">Pyruvoyl-dependent arginine decarboxylase</fullName>
        <shortName evidence="6">PvlArgDC</shortName>
        <ecNumber evidence="6">4.1.1.19</ecNumber>
    </recommendedName>
    <component>
        <recommendedName>
            <fullName evidence="6">Pyruvoyl-dependent arginine decarboxylase subunit beta</fullName>
        </recommendedName>
    </component>
    <component>
        <recommendedName>
            <fullName evidence="6">Pyruvoyl-dependent arginine decarboxylase subunit alpha</fullName>
        </recommendedName>
    </component>
</protein>
<dbReference type="InterPro" id="IPR002724">
    <property type="entry name" value="Pyruvoyl-dep_arg_deCO2ase"/>
</dbReference>
<dbReference type="Gene3D" id="3.30.60.30">
    <property type="match status" value="1"/>
</dbReference>
<comment type="similarity">
    <text evidence="1 6">Belongs to the PdaD family.</text>
</comment>
<dbReference type="PANTHER" id="PTHR40438">
    <property type="entry name" value="PYRUVOYL-DEPENDENT ARGININE DECARBOXYLASE"/>
    <property type="match status" value="1"/>
</dbReference>
<feature type="modified residue" description="Pyruvic acid (Ser)" evidence="6">
    <location>
        <position position="60"/>
    </location>
</feature>